<feature type="domain" description="Radical SAM core" evidence="6">
    <location>
        <begin position="132"/>
        <end position="343"/>
    </location>
</feature>
<evidence type="ECO:0000256" key="3">
    <source>
        <dbReference type="ARBA" id="ARBA00022723"/>
    </source>
</evidence>
<dbReference type="PROSITE" id="PS51918">
    <property type="entry name" value="RADICAL_SAM"/>
    <property type="match status" value="1"/>
</dbReference>
<keyword evidence="4" id="KW-0408">Iron</keyword>
<evidence type="ECO:0000256" key="1">
    <source>
        <dbReference type="ARBA" id="ARBA00001966"/>
    </source>
</evidence>
<evidence type="ECO:0000259" key="6">
    <source>
        <dbReference type="PROSITE" id="PS51918"/>
    </source>
</evidence>
<dbReference type="Pfam" id="PF04055">
    <property type="entry name" value="Radical_SAM"/>
    <property type="match status" value="1"/>
</dbReference>
<dbReference type="GO" id="GO:0003824">
    <property type="term" value="F:catalytic activity"/>
    <property type="evidence" value="ECO:0007669"/>
    <property type="project" value="InterPro"/>
</dbReference>
<dbReference type="Pfam" id="PF13186">
    <property type="entry name" value="SPASM"/>
    <property type="match status" value="1"/>
</dbReference>
<dbReference type="AlphaFoldDB" id="H5SFJ0"/>
<evidence type="ECO:0000313" key="7">
    <source>
        <dbReference type="EMBL" id="BAL54926.1"/>
    </source>
</evidence>
<dbReference type="Gene3D" id="3.20.20.70">
    <property type="entry name" value="Aldolase class I"/>
    <property type="match status" value="1"/>
</dbReference>
<dbReference type="InterPro" id="IPR023885">
    <property type="entry name" value="4Fe4S-binding_SPASM_dom"/>
</dbReference>
<dbReference type="GO" id="GO:0006783">
    <property type="term" value="P:heme biosynthetic process"/>
    <property type="evidence" value="ECO:0007669"/>
    <property type="project" value="TreeGrafter"/>
</dbReference>
<gene>
    <name evidence="7" type="ORF">HGMM_F22A10C02</name>
</gene>
<keyword evidence="3" id="KW-0479">Metal-binding</keyword>
<accession>H5SFJ0</accession>
<organism evidence="7">
    <name type="scientific">uncultured Acidobacteriota bacterium</name>
    <dbReference type="NCBI Taxonomy" id="171953"/>
    <lineage>
        <taxon>Bacteria</taxon>
        <taxon>Pseudomonadati</taxon>
        <taxon>Acidobacteriota</taxon>
        <taxon>environmental samples</taxon>
    </lineage>
</organism>
<comment type="cofactor">
    <cofactor evidence="1">
        <name>[4Fe-4S] cluster</name>
        <dbReference type="ChEBI" id="CHEBI:49883"/>
    </cofactor>
</comment>
<dbReference type="PANTHER" id="PTHR11228:SF7">
    <property type="entry name" value="PQQA PEPTIDE CYCLASE"/>
    <property type="match status" value="1"/>
</dbReference>
<dbReference type="InterPro" id="IPR007197">
    <property type="entry name" value="rSAM"/>
</dbReference>
<dbReference type="EMBL" id="AP011704">
    <property type="protein sequence ID" value="BAL54926.1"/>
    <property type="molecule type" value="Genomic_DNA"/>
</dbReference>
<dbReference type="InterPro" id="IPR058240">
    <property type="entry name" value="rSAM_sf"/>
</dbReference>
<proteinExistence type="predicted"/>
<dbReference type="SFLD" id="SFLDG01386">
    <property type="entry name" value="main_SPASM_domain-containing"/>
    <property type="match status" value="1"/>
</dbReference>
<name>H5SFJ0_9BACT</name>
<dbReference type="InterPro" id="IPR006638">
    <property type="entry name" value="Elp3/MiaA/NifB-like_rSAM"/>
</dbReference>
<keyword evidence="5" id="KW-0411">Iron-sulfur</keyword>
<reference evidence="7" key="1">
    <citation type="journal article" date="2005" name="Environ. Microbiol.">
        <title>Genetic and functional properties of uncultivated thermophilic crenarchaeotes from a subsurface gold mine as revealed by analysis of genome fragments.</title>
        <authorList>
            <person name="Nunoura T."/>
            <person name="Hirayama H."/>
            <person name="Takami H."/>
            <person name="Oida H."/>
            <person name="Nishi S."/>
            <person name="Shimamura S."/>
            <person name="Suzuki Y."/>
            <person name="Inagaki F."/>
            <person name="Takai K."/>
            <person name="Nealson K.H."/>
            <person name="Horikoshi K."/>
        </authorList>
    </citation>
    <scope>NUCLEOTIDE SEQUENCE</scope>
</reference>
<dbReference type="CDD" id="cd01335">
    <property type="entry name" value="Radical_SAM"/>
    <property type="match status" value="1"/>
</dbReference>
<dbReference type="InterPro" id="IPR013785">
    <property type="entry name" value="Aldolase_TIM"/>
</dbReference>
<dbReference type="SUPFAM" id="SSF102114">
    <property type="entry name" value="Radical SAM enzymes"/>
    <property type="match status" value="1"/>
</dbReference>
<dbReference type="SMART" id="SM00729">
    <property type="entry name" value="Elp3"/>
    <property type="match status" value="1"/>
</dbReference>
<dbReference type="SFLD" id="SFLDG01067">
    <property type="entry name" value="SPASM/twitch_domain_containing"/>
    <property type="match status" value="1"/>
</dbReference>
<protein>
    <submittedName>
        <fullName evidence="7">Radical SAM domain protein</fullName>
    </submittedName>
</protein>
<dbReference type="InterPro" id="IPR050377">
    <property type="entry name" value="Radical_SAM_PqqE_MftC-like"/>
</dbReference>
<evidence type="ECO:0000256" key="4">
    <source>
        <dbReference type="ARBA" id="ARBA00023004"/>
    </source>
</evidence>
<sequence>MYIGRTNQKVMTYARPQVQKVTVTLPKAHHPLEDILSKPAVRKALLWMTRRGPDGKCFLERLCENYDNPNADFWTRLKWYWSNKAIDLALKKAGLDKETMKKHLFHHTPTVKSLALTAKSIGTYGLTVPQRFTAPLFVVWNITQVCNLSCKHCYQDAKHKPMPDELTTEEKLDLLDQMADEYVPFVAFAGGEPLVAKDLWPVLEHCKKRGFHVTIATNGMLLTPEMCARLKEVGVKYIEVSIDSINPEEHDEFRGLKGAWERSIQGIRNAVAAGIRTGMATCFTRETVHTVDEVVKFAIDLGCSTFAHFNFIPVGRGKEIMHHDLTPGQRELLMRKLQRHLAEGKISIISTAPQFGRSCIIYGSEEGVFATGHAGKGEGKKTLVLSRYIGGCGAGRCYCSIQPNGIINACVYIPSEEVGDIRRQSFKEIWESALFSVLSDREDRGDHCGVCDYRHYCGGCRARSLAYTGDIQAGDPGCVYNAHEWIELTAGADSVMASHFAMPSGFSLSAGCGNGCGTSVQTPLVQLKGLRQQAEQLAQIVTSGVVQAAVRAGEISGVPEEEVRDFDEVVDRLSSLFTKN</sequence>
<keyword evidence="2" id="KW-0949">S-adenosyl-L-methionine</keyword>
<dbReference type="GO" id="GO:0046872">
    <property type="term" value="F:metal ion binding"/>
    <property type="evidence" value="ECO:0007669"/>
    <property type="project" value="UniProtKB-KW"/>
</dbReference>
<dbReference type="CDD" id="cd21123">
    <property type="entry name" value="SPASM_MftC-like"/>
    <property type="match status" value="1"/>
</dbReference>
<dbReference type="NCBIfam" id="TIGR04085">
    <property type="entry name" value="rSAM_more_4Fe4S"/>
    <property type="match status" value="1"/>
</dbReference>
<dbReference type="SFLD" id="SFLDS00029">
    <property type="entry name" value="Radical_SAM"/>
    <property type="match status" value="1"/>
</dbReference>
<evidence type="ECO:0000256" key="2">
    <source>
        <dbReference type="ARBA" id="ARBA00022691"/>
    </source>
</evidence>
<dbReference type="PANTHER" id="PTHR11228">
    <property type="entry name" value="RADICAL SAM DOMAIN PROTEIN"/>
    <property type="match status" value="1"/>
</dbReference>
<evidence type="ECO:0000256" key="5">
    <source>
        <dbReference type="ARBA" id="ARBA00023014"/>
    </source>
</evidence>
<reference evidence="7" key="2">
    <citation type="journal article" date="2012" name="PLoS ONE">
        <title>A Deeply Branching Thermophilic Bacterium with an Ancient Acetyl-CoA Pathway Dominates a Subsurface Ecosystem.</title>
        <authorList>
            <person name="Takami H."/>
            <person name="Noguchi H."/>
            <person name="Takaki Y."/>
            <person name="Uchiyama I."/>
            <person name="Toyoda A."/>
            <person name="Nishi S."/>
            <person name="Chee G.-J."/>
            <person name="Arai W."/>
            <person name="Nunoura T."/>
            <person name="Itoh T."/>
            <person name="Hattori M."/>
            <person name="Takai K."/>
        </authorList>
    </citation>
    <scope>NUCLEOTIDE SEQUENCE</scope>
</reference>
<dbReference type="GO" id="GO:0051536">
    <property type="term" value="F:iron-sulfur cluster binding"/>
    <property type="evidence" value="ECO:0007669"/>
    <property type="project" value="UniProtKB-KW"/>
</dbReference>